<dbReference type="InterPro" id="IPR004559">
    <property type="entry name" value="HemW-like"/>
</dbReference>
<evidence type="ECO:0000313" key="13">
    <source>
        <dbReference type="Proteomes" id="UP000772812"/>
    </source>
</evidence>
<dbReference type="SMART" id="SM00729">
    <property type="entry name" value="Elp3"/>
    <property type="match status" value="1"/>
</dbReference>
<sequence length="366" mass="42265">MVEGIYLHIPFCSLKCPYCDFTSITVNNKQIFTEYVSLVLKELHMYRDLEFDVKTVYFGGGTPSLLPPEVIAHLIEGIDRIVGINGNAEVTVEVNPENYRYLQFKQLKQSGVNRISVGVQSFQLKQLRALGREHSPEDSLKTVEDAFRAGIENISIDLIYGIQGQDVESLEKDLKTVENLPVKHLSAYMLTAYEETPLGQMVKRGEYFLPDDDTVYRMFLLIDSYLNRCGFSRYEISNWAKEGYQCRHNLLYWKRKEFLGLGVSAWSFANRKRFGNTKNLHVYMEKVKKGEFPVEFVDLIDDKEEKKEKIFLGLRLKNGIDIKLVKDKMNFLRNLEREGFIEIKGEKVSLTPKGIFVSSYISSQLI</sequence>
<dbReference type="Proteomes" id="UP000772812">
    <property type="component" value="Unassembled WGS sequence"/>
</dbReference>
<comment type="function">
    <text evidence="10">Probably acts as a heme chaperone, transferring heme to an unknown acceptor. Binds one molecule of heme per monomer, possibly covalently. Binds 1 [4Fe-4S] cluster. The cluster is coordinated with 3 cysteines and an exchangeable S-adenosyl-L-methionine.</text>
</comment>
<dbReference type="InterPro" id="IPR034505">
    <property type="entry name" value="Coproporphyrinogen-III_oxidase"/>
</dbReference>
<evidence type="ECO:0000256" key="3">
    <source>
        <dbReference type="ARBA" id="ARBA00017228"/>
    </source>
</evidence>
<keyword evidence="8 10" id="KW-0411">Iron-sulfur</keyword>
<keyword evidence="10" id="KW-0963">Cytoplasm</keyword>
<dbReference type="PANTHER" id="PTHR13932:SF5">
    <property type="entry name" value="RADICAL S-ADENOSYL METHIONINE DOMAIN-CONTAINING PROTEIN 1, MITOCHONDRIAL"/>
    <property type="match status" value="1"/>
</dbReference>
<dbReference type="PROSITE" id="PS51918">
    <property type="entry name" value="RADICAL_SAM"/>
    <property type="match status" value="1"/>
</dbReference>
<comment type="cofactor">
    <cofactor evidence="1">
        <name>[4Fe-4S] cluster</name>
        <dbReference type="ChEBI" id="CHEBI:49883"/>
    </cofactor>
</comment>
<protein>
    <recommendedName>
        <fullName evidence="3 10">Heme chaperone HemW</fullName>
    </recommendedName>
</protein>
<proteinExistence type="inferred from homology"/>
<dbReference type="NCBIfam" id="TIGR00539">
    <property type="entry name" value="hemN_rel"/>
    <property type="match status" value="1"/>
</dbReference>
<dbReference type="SFLD" id="SFLDG01082">
    <property type="entry name" value="B12-binding_domain_containing"/>
    <property type="match status" value="1"/>
</dbReference>
<dbReference type="SFLD" id="SFLDS00029">
    <property type="entry name" value="Radical_SAM"/>
    <property type="match status" value="1"/>
</dbReference>
<dbReference type="SUPFAM" id="SSF102114">
    <property type="entry name" value="Radical SAM enzymes"/>
    <property type="match status" value="1"/>
</dbReference>
<evidence type="ECO:0000256" key="8">
    <source>
        <dbReference type="ARBA" id="ARBA00023014"/>
    </source>
</evidence>
<dbReference type="InterPro" id="IPR013785">
    <property type="entry name" value="Aldolase_TIM"/>
</dbReference>
<dbReference type="Gene3D" id="3.20.20.70">
    <property type="entry name" value="Aldolase class I"/>
    <property type="match status" value="1"/>
</dbReference>
<evidence type="ECO:0000256" key="9">
    <source>
        <dbReference type="ARBA" id="ARBA00023186"/>
    </source>
</evidence>
<evidence type="ECO:0000256" key="4">
    <source>
        <dbReference type="ARBA" id="ARBA00022617"/>
    </source>
</evidence>
<dbReference type="Pfam" id="PF04055">
    <property type="entry name" value="Radical_SAM"/>
    <property type="match status" value="1"/>
</dbReference>
<evidence type="ECO:0000256" key="5">
    <source>
        <dbReference type="ARBA" id="ARBA00022691"/>
    </source>
</evidence>
<comment type="caution">
    <text evidence="12">The sequence shown here is derived from an EMBL/GenBank/DDBJ whole genome shotgun (WGS) entry which is preliminary data.</text>
</comment>
<evidence type="ECO:0000256" key="10">
    <source>
        <dbReference type="RuleBase" id="RU364116"/>
    </source>
</evidence>
<feature type="domain" description="Radical SAM core" evidence="11">
    <location>
        <begin position="1"/>
        <end position="232"/>
    </location>
</feature>
<dbReference type="Pfam" id="PF06969">
    <property type="entry name" value="HemN_C"/>
    <property type="match status" value="1"/>
</dbReference>
<comment type="subcellular location">
    <subcellularLocation>
        <location evidence="10">Cytoplasm</location>
    </subcellularLocation>
</comment>
<comment type="similarity">
    <text evidence="2">Belongs to the anaerobic coproporphyrinogen-III oxidase family. HemW subfamily.</text>
</comment>
<name>A0ABS1GIQ6_9AQUI</name>
<dbReference type="InterPro" id="IPR006638">
    <property type="entry name" value="Elp3/MiaA/NifB-like_rSAM"/>
</dbReference>
<keyword evidence="4 10" id="KW-0349">Heme</keyword>
<keyword evidence="5 10" id="KW-0949">S-adenosyl-L-methionine</keyword>
<accession>A0ABS1GIQ6</accession>
<keyword evidence="7 10" id="KW-0408">Iron</keyword>
<dbReference type="SFLD" id="SFLDF00288">
    <property type="entry name" value="HemN-like__clustered_with_nucl"/>
    <property type="match status" value="1"/>
</dbReference>
<evidence type="ECO:0000256" key="2">
    <source>
        <dbReference type="ARBA" id="ARBA00006100"/>
    </source>
</evidence>
<dbReference type="InterPro" id="IPR010723">
    <property type="entry name" value="HemN_C"/>
</dbReference>
<dbReference type="PANTHER" id="PTHR13932">
    <property type="entry name" value="COPROPORPHYRINIGEN III OXIDASE"/>
    <property type="match status" value="1"/>
</dbReference>
<reference evidence="12 13" key="1">
    <citation type="journal article" date="2021" name="Syst. Appl. Microbiol.">
        <title>Persephonella atlantica sp. nov.: How to adapt to physico-chemical gradients in high temperature hydrothermal habitats.</title>
        <authorList>
            <person name="Francois D.X."/>
            <person name="Godfroy A."/>
            <person name="Mathien C."/>
            <person name="Aube J."/>
            <person name="Cathalot C."/>
            <person name="Lesongeur F."/>
            <person name="L'Haridon S."/>
            <person name="Philippon X."/>
            <person name="Roussel E.G."/>
        </authorList>
    </citation>
    <scope>NUCLEOTIDE SEQUENCE [LARGE SCALE GENOMIC DNA]</scope>
    <source>
        <strain evidence="12 13">MO1340</strain>
    </source>
</reference>
<dbReference type="InterPro" id="IPR058240">
    <property type="entry name" value="rSAM_sf"/>
</dbReference>
<keyword evidence="13" id="KW-1185">Reference proteome</keyword>
<dbReference type="CDD" id="cd01335">
    <property type="entry name" value="Radical_SAM"/>
    <property type="match status" value="1"/>
</dbReference>
<evidence type="ECO:0000256" key="7">
    <source>
        <dbReference type="ARBA" id="ARBA00023004"/>
    </source>
</evidence>
<dbReference type="SFLD" id="SFLDG01065">
    <property type="entry name" value="anaerobic_coproporphyrinogen-I"/>
    <property type="match status" value="1"/>
</dbReference>
<evidence type="ECO:0000313" key="12">
    <source>
        <dbReference type="EMBL" id="MBK3332730.1"/>
    </source>
</evidence>
<dbReference type="InterPro" id="IPR007197">
    <property type="entry name" value="rSAM"/>
</dbReference>
<evidence type="ECO:0000256" key="6">
    <source>
        <dbReference type="ARBA" id="ARBA00022723"/>
    </source>
</evidence>
<dbReference type="RefSeq" id="WP_200674145.1">
    <property type="nucleotide sequence ID" value="NZ_JAACYA010000002.1"/>
</dbReference>
<keyword evidence="10" id="KW-0004">4Fe-4S</keyword>
<dbReference type="EMBL" id="JAACYA010000002">
    <property type="protein sequence ID" value="MBK3332730.1"/>
    <property type="molecule type" value="Genomic_DNA"/>
</dbReference>
<organism evidence="12 13">
    <name type="scientific">Persephonella atlantica</name>
    <dbReference type="NCBI Taxonomy" id="2699429"/>
    <lineage>
        <taxon>Bacteria</taxon>
        <taxon>Pseudomonadati</taxon>
        <taxon>Aquificota</taxon>
        <taxon>Aquificia</taxon>
        <taxon>Aquificales</taxon>
        <taxon>Hydrogenothermaceae</taxon>
        <taxon>Persephonella</taxon>
    </lineage>
</organism>
<keyword evidence="9 10" id="KW-0143">Chaperone</keyword>
<dbReference type="SFLD" id="SFLDF00562">
    <property type="entry name" value="HemN-like__clustered_with_heat"/>
    <property type="match status" value="1"/>
</dbReference>
<gene>
    <name evidence="12" type="primary">hemW</name>
    <name evidence="12" type="ORF">GWK41_06580</name>
</gene>
<keyword evidence="6 10" id="KW-0479">Metal-binding</keyword>
<evidence type="ECO:0000259" key="11">
    <source>
        <dbReference type="PROSITE" id="PS51918"/>
    </source>
</evidence>
<evidence type="ECO:0000256" key="1">
    <source>
        <dbReference type="ARBA" id="ARBA00001966"/>
    </source>
</evidence>